<evidence type="ECO:0000313" key="2">
    <source>
        <dbReference type="EMBL" id="GJT13713.1"/>
    </source>
</evidence>
<feature type="transmembrane region" description="Helical" evidence="1">
    <location>
        <begin position="75"/>
        <end position="93"/>
    </location>
</feature>
<reference evidence="2" key="1">
    <citation type="journal article" date="2022" name="Int. J. Mol. Sci.">
        <title>Draft Genome of Tanacetum Coccineum: Genomic Comparison of Closely Related Tanacetum-Family Plants.</title>
        <authorList>
            <person name="Yamashiro T."/>
            <person name="Shiraishi A."/>
            <person name="Nakayama K."/>
            <person name="Satake H."/>
        </authorList>
    </citation>
    <scope>NUCLEOTIDE SEQUENCE</scope>
</reference>
<evidence type="ECO:0000256" key="1">
    <source>
        <dbReference type="SAM" id="Phobius"/>
    </source>
</evidence>
<keyword evidence="1" id="KW-1133">Transmembrane helix</keyword>
<feature type="transmembrane region" description="Helical" evidence="1">
    <location>
        <begin position="32"/>
        <end position="54"/>
    </location>
</feature>
<sequence length="126" mass="13725">MEGDFPRLHLNDIEDMLLLVIQNRLNNLKGNVIVNLAVALPFVSAAWSDTNIILGFKSLHVYTAIRKLNTTFKGNAILIELCCLLALSTTSLLDVSTASVFHLVLMGLIVTTARVLCTANAVEDNS</sequence>
<keyword evidence="1" id="KW-0472">Membrane</keyword>
<reference evidence="2" key="2">
    <citation type="submission" date="2022-01" db="EMBL/GenBank/DDBJ databases">
        <authorList>
            <person name="Yamashiro T."/>
            <person name="Shiraishi A."/>
            <person name="Satake H."/>
            <person name="Nakayama K."/>
        </authorList>
    </citation>
    <scope>NUCLEOTIDE SEQUENCE</scope>
</reference>
<name>A0ABQ5BJL1_9ASTR</name>
<dbReference type="Proteomes" id="UP001151760">
    <property type="component" value="Unassembled WGS sequence"/>
</dbReference>
<keyword evidence="3" id="KW-1185">Reference proteome</keyword>
<feature type="transmembrane region" description="Helical" evidence="1">
    <location>
        <begin position="99"/>
        <end position="122"/>
    </location>
</feature>
<protein>
    <submittedName>
        <fullName evidence="2">Uncharacterized protein</fullName>
    </submittedName>
</protein>
<dbReference type="EMBL" id="BQNB010013252">
    <property type="protein sequence ID" value="GJT13713.1"/>
    <property type="molecule type" value="Genomic_DNA"/>
</dbReference>
<proteinExistence type="predicted"/>
<gene>
    <name evidence="2" type="ORF">Tco_0860755</name>
</gene>
<evidence type="ECO:0000313" key="3">
    <source>
        <dbReference type="Proteomes" id="UP001151760"/>
    </source>
</evidence>
<keyword evidence="1" id="KW-0812">Transmembrane</keyword>
<accession>A0ABQ5BJL1</accession>
<organism evidence="2 3">
    <name type="scientific">Tanacetum coccineum</name>
    <dbReference type="NCBI Taxonomy" id="301880"/>
    <lineage>
        <taxon>Eukaryota</taxon>
        <taxon>Viridiplantae</taxon>
        <taxon>Streptophyta</taxon>
        <taxon>Embryophyta</taxon>
        <taxon>Tracheophyta</taxon>
        <taxon>Spermatophyta</taxon>
        <taxon>Magnoliopsida</taxon>
        <taxon>eudicotyledons</taxon>
        <taxon>Gunneridae</taxon>
        <taxon>Pentapetalae</taxon>
        <taxon>asterids</taxon>
        <taxon>campanulids</taxon>
        <taxon>Asterales</taxon>
        <taxon>Asteraceae</taxon>
        <taxon>Asteroideae</taxon>
        <taxon>Anthemideae</taxon>
        <taxon>Anthemidinae</taxon>
        <taxon>Tanacetum</taxon>
    </lineage>
</organism>
<comment type="caution">
    <text evidence="2">The sequence shown here is derived from an EMBL/GenBank/DDBJ whole genome shotgun (WGS) entry which is preliminary data.</text>
</comment>